<keyword evidence="2" id="KW-1185">Reference proteome</keyword>
<proteinExistence type="predicted"/>
<comment type="caution">
    <text evidence="1">The sequence shown here is derived from an EMBL/GenBank/DDBJ whole genome shotgun (WGS) entry which is preliminary data.</text>
</comment>
<evidence type="ECO:0000313" key="1">
    <source>
        <dbReference type="EMBL" id="KAF2871569.1"/>
    </source>
</evidence>
<protein>
    <submittedName>
        <fullName evidence="1">Uncharacterized protein</fullName>
    </submittedName>
</protein>
<reference evidence="1 2" key="1">
    <citation type="submission" date="2020-01" db="EMBL/GenBank/DDBJ databases">
        <authorList>
            <consortium name="DOE Joint Genome Institute"/>
            <person name="Haridas S."/>
            <person name="Albert R."/>
            <person name="Binder M."/>
            <person name="Bloem J."/>
            <person name="Labutti K."/>
            <person name="Salamov A."/>
            <person name="Andreopoulos B."/>
            <person name="Baker S.E."/>
            <person name="Barry K."/>
            <person name="Bills G."/>
            <person name="Bluhm B.H."/>
            <person name="Cannon C."/>
            <person name="Castanera R."/>
            <person name="Culley D.E."/>
            <person name="Daum C."/>
            <person name="Ezra D."/>
            <person name="Gonzalez J.B."/>
            <person name="Henrissat B."/>
            <person name="Kuo A."/>
            <person name="Liang C."/>
            <person name="Lipzen A."/>
            <person name="Lutzoni F."/>
            <person name="Magnuson J."/>
            <person name="Mondo S."/>
            <person name="Nolan M."/>
            <person name="Ohm R."/>
            <person name="Pangilinan J."/>
            <person name="Park H.-J.H."/>
            <person name="Ramirez L."/>
            <person name="Alfaro M."/>
            <person name="Sun H."/>
            <person name="Tritt A."/>
            <person name="Yoshinaga Y."/>
            <person name="Zwiers L.-H.L."/>
            <person name="Turgeon B.G."/>
            <person name="Goodwin S.B."/>
            <person name="Spatafora J.W."/>
            <person name="Crous P.W."/>
            <person name="Grigoriev I.V."/>
        </authorList>
    </citation>
    <scope>NUCLEOTIDE SEQUENCE [LARGE SCALE GENOMIC DNA]</scope>
    <source>
        <strain evidence="1 2">CBS 611.86</strain>
    </source>
</reference>
<organism evidence="1 2">
    <name type="scientific">Massariosphaeria phaeospora</name>
    <dbReference type="NCBI Taxonomy" id="100035"/>
    <lineage>
        <taxon>Eukaryota</taxon>
        <taxon>Fungi</taxon>
        <taxon>Dikarya</taxon>
        <taxon>Ascomycota</taxon>
        <taxon>Pezizomycotina</taxon>
        <taxon>Dothideomycetes</taxon>
        <taxon>Pleosporomycetidae</taxon>
        <taxon>Pleosporales</taxon>
        <taxon>Pleosporales incertae sedis</taxon>
        <taxon>Massariosphaeria</taxon>
    </lineage>
</organism>
<sequence length="157" mass="17676">MWLAASLGSRVALRGRVTHLALICAFRQHPSESKLSSLPCGLYTTPTAQVQHSFDTGGLAAALSVDAQRRRRPRDAWHRTDREETRVNGMLTNMCGKSMALRLTYALSHLLFLSHRARVRYHVDSGRAQLHLASTTLVNREELRPDQPYGFSCFDND</sequence>
<accession>A0A7C8I5U8</accession>
<dbReference type="Proteomes" id="UP000481861">
    <property type="component" value="Unassembled WGS sequence"/>
</dbReference>
<dbReference type="EMBL" id="JAADJZ010000011">
    <property type="protein sequence ID" value="KAF2871569.1"/>
    <property type="molecule type" value="Genomic_DNA"/>
</dbReference>
<evidence type="ECO:0000313" key="2">
    <source>
        <dbReference type="Proteomes" id="UP000481861"/>
    </source>
</evidence>
<gene>
    <name evidence="1" type="ORF">BDV95DRAFT_43533</name>
</gene>
<name>A0A7C8I5U8_9PLEO</name>
<dbReference type="AlphaFoldDB" id="A0A7C8I5U8"/>